<evidence type="ECO:0000313" key="13">
    <source>
        <dbReference type="Proteomes" id="UP000488956"/>
    </source>
</evidence>
<proteinExistence type="predicted"/>
<evidence type="ECO:0000313" key="10">
    <source>
        <dbReference type="Proteomes" id="UP000440732"/>
    </source>
</evidence>
<evidence type="ECO:0000313" key="4">
    <source>
        <dbReference type="EMBL" id="KAE9134831.1"/>
    </source>
</evidence>
<evidence type="ECO:0000256" key="1">
    <source>
        <dbReference type="SAM" id="SignalP"/>
    </source>
</evidence>
<evidence type="ECO:0000313" key="6">
    <source>
        <dbReference type="EMBL" id="KAE9233797.1"/>
    </source>
</evidence>
<dbReference type="Proteomes" id="UP000460718">
    <property type="component" value="Unassembled WGS sequence"/>
</dbReference>
<dbReference type="EMBL" id="QXGC01002620">
    <property type="protein sequence ID" value="KAE9183752.1"/>
    <property type="molecule type" value="Genomic_DNA"/>
</dbReference>
<dbReference type="EMBL" id="QXGA01000939">
    <property type="protein sequence ID" value="KAE9134831.1"/>
    <property type="molecule type" value="Genomic_DNA"/>
</dbReference>
<dbReference type="Proteomes" id="UP000440367">
    <property type="component" value="Unassembled WGS sequence"/>
</dbReference>
<evidence type="ECO:0000313" key="7">
    <source>
        <dbReference type="EMBL" id="KAE9299434.1"/>
    </source>
</evidence>
<dbReference type="Proteomes" id="UP000437068">
    <property type="component" value="Unassembled WGS sequence"/>
</dbReference>
<gene>
    <name evidence="7" type="ORF">PF001_g15435</name>
    <name evidence="6" type="ORF">PF002_g11968</name>
    <name evidence="5" type="ORF">PF004_g23861</name>
    <name evidence="4" type="ORF">PF006_g14745</name>
    <name evidence="3" type="ORF">PF010_g24451</name>
    <name evidence="2" type="ORF">PF011_g14792</name>
</gene>
<dbReference type="Proteomes" id="UP000488956">
    <property type="component" value="Unassembled WGS sequence"/>
</dbReference>
<dbReference type="AlphaFoldDB" id="A0A6A3K2X7"/>
<dbReference type="EMBL" id="QXGD01000564">
    <property type="protein sequence ID" value="KAE9233797.1"/>
    <property type="molecule type" value="Genomic_DNA"/>
</dbReference>
<name>A0A6A3K2X7_9STRA</name>
<dbReference type="EMBL" id="QXGE01001005">
    <property type="protein sequence ID" value="KAE9299434.1"/>
    <property type="molecule type" value="Genomic_DNA"/>
</dbReference>
<dbReference type="Proteomes" id="UP000476176">
    <property type="component" value="Unassembled WGS sequence"/>
</dbReference>
<dbReference type="Proteomes" id="UP000440732">
    <property type="component" value="Unassembled WGS sequence"/>
</dbReference>
<reference evidence="11 12" key="1">
    <citation type="submission" date="2018-09" db="EMBL/GenBank/DDBJ databases">
        <title>Genomic investigation of the strawberry pathogen Phytophthora fragariae indicates pathogenicity is determined by transcriptional variation in three key races.</title>
        <authorList>
            <person name="Adams T.M."/>
            <person name="Armitage A.D."/>
            <person name="Sobczyk M.K."/>
            <person name="Bates H.J."/>
            <person name="Dunwell J.M."/>
            <person name="Nellist C.F."/>
            <person name="Harrison R.J."/>
        </authorList>
    </citation>
    <scope>NUCLEOTIDE SEQUENCE [LARGE SCALE GENOMIC DNA]</scope>
    <source>
        <strain evidence="7 8">A4</strain>
        <strain evidence="6 9">BC-1</strain>
        <strain evidence="5 12">BC-23</strain>
        <strain evidence="4 10">NOV-5</strain>
        <strain evidence="3 13">ONT-3</strain>
        <strain evidence="2 11">SCRP245</strain>
    </source>
</reference>
<feature type="signal peptide" evidence="1">
    <location>
        <begin position="1"/>
        <end position="23"/>
    </location>
</feature>
<keyword evidence="1" id="KW-0732">Signal</keyword>
<sequence>MQFGFFVLVAAAVLLVSSDIVLGSIDMDTTLSETSSPRPMLSAGCGHCGEVDQIDSITSEEVALQKIARSKSSKLLNAKLNLKQVADKLMKGDKANLISRFKAMDKQNKNPDDMFMFFTLDQWFAGITKADKHTLVQAAKRNGDVCEQNILWYKYSKFYKKEHPDWVSNLLPLVKAK</sequence>
<dbReference type="EMBL" id="QXFX01002636">
    <property type="protein sequence ID" value="KAE9075089.1"/>
    <property type="molecule type" value="Genomic_DNA"/>
</dbReference>
<evidence type="ECO:0008006" key="14">
    <source>
        <dbReference type="Google" id="ProtNLM"/>
    </source>
</evidence>
<organism evidence="2 11">
    <name type="scientific">Phytophthora fragariae</name>
    <dbReference type="NCBI Taxonomy" id="53985"/>
    <lineage>
        <taxon>Eukaryota</taxon>
        <taxon>Sar</taxon>
        <taxon>Stramenopiles</taxon>
        <taxon>Oomycota</taxon>
        <taxon>Peronosporomycetes</taxon>
        <taxon>Peronosporales</taxon>
        <taxon>Peronosporaceae</taxon>
        <taxon>Phytophthora</taxon>
    </lineage>
</organism>
<evidence type="ECO:0000313" key="9">
    <source>
        <dbReference type="Proteomes" id="UP000440367"/>
    </source>
</evidence>
<evidence type="ECO:0000313" key="12">
    <source>
        <dbReference type="Proteomes" id="UP000476176"/>
    </source>
</evidence>
<evidence type="ECO:0000313" key="2">
    <source>
        <dbReference type="EMBL" id="KAE8999025.1"/>
    </source>
</evidence>
<evidence type="ECO:0000313" key="8">
    <source>
        <dbReference type="Proteomes" id="UP000437068"/>
    </source>
</evidence>
<evidence type="ECO:0000313" key="3">
    <source>
        <dbReference type="EMBL" id="KAE9075089.1"/>
    </source>
</evidence>
<accession>A0A6A3K2X7</accession>
<comment type="caution">
    <text evidence="2">The sequence shown here is derived from an EMBL/GenBank/DDBJ whole genome shotgun (WGS) entry which is preliminary data.</text>
</comment>
<feature type="chain" id="PRO_5036164681" description="RxLR effector protein" evidence="1">
    <location>
        <begin position="24"/>
        <end position="177"/>
    </location>
</feature>
<evidence type="ECO:0000313" key="11">
    <source>
        <dbReference type="Proteomes" id="UP000460718"/>
    </source>
</evidence>
<dbReference type="EMBL" id="QXFW01000972">
    <property type="protein sequence ID" value="KAE8999025.1"/>
    <property type="molecule type" value="Genomic_DNA"/>
</dbReference>
<protein>
    <recommendedName>
        <fullName evidence="14">RxLR effector protein</fullName>
    </recommendedName>
</protein>
<evidence type="ECO:0000313" key="5">
    <source>
        <dbReference type="EMBL" id="KAE9183752.1"/>
    </source>
</evidence>